<feature type="chain" id="PRO_5030556945" description="3-keto-alpha-glucoside-1,2-lyase/3-keto-2-hydroxy-glucal hydratase domain-containing protein" evidence="1">
    <location>
        <begin position="26"/>
        <end position="206"/>
    </location>
</feature>
<evidence type="ECO:0000259" key="2">
    <source>
        <dbReference type="Pfam" id="PF06439"/>
    </source>
</evidence>
<evidence type="ECO:0000256" key="1">
    <source>
        <dbReference type="SAM" id="SignalP"/>
    </source>
</evidence>
<feature type="signal peptide" evidence="1">
    <location>
        <begin position="1"/>
        <end position="25"/>
    </location>
</feature>
<dbReference type="EMBL" id="JACIBY010000003">
    <property type="protein sequence ID" value="MBB3837853.1"/>
    <property type="molecule type" value="Genomic_DNA"/>
</dbReference>
<dbReference type="GO" id="GO:0016787">
    <property type="term" value="F:hydrolase activity"/>
    <property type="evidence" value="ECO:0007669"/>
    <property type="project" value="InterPro"/>
</dbReference>
<evidence type="ECO:0000313" key="4">
    <source>
        <dbReference type="Proteomes" id="UP000541352"/>
    </source>
</evidence>
<sequence length="206" mass="22806">MFLSKLRNPFLIAACSLALTTGAMAQKKENLFNGKDLTGWKVYGTEKWYVQDGELICESGPDKGYGYLATTKTYKNFELSVDFKQGANGNSGVFIRSNIPDGSTKISGWQVEVAPPNHDTGGIYESYGRGWLIQIPDEKEGFLKFGEWNTLKIRAEGPRVRTWLNGHEMVDINDEKIGAGNGSIALQIHDGGGIKVNWKNLKIKSL</sequence>
<dbReference type="Pfam" id="PF06439">
    <property type="entry name" value="3keto-disac_hyd"/>
    <property type="match status" value="1"/>
</dbReference>
<evidence type="ECO:0000313" key="3">
    <source>
        <dbReference type="EMBL" id="MBB3837853.1"/>
    </source>
</evidence>
<dbReference type="RefSeq" id="WP_183972735.1">
    <property type="nucleotide sequence ID" value="NZ_JACIBY010000003.1"/>
</dbReference>
<keyword evidence="1" id="KW-0732">Signal</keyword>
<feature type="domain" description="3-keto-alpha-glucoside-1,2-lyase/3-keto-2-hydroxy-glucal hydratase" evidence="2">
    <location>
        <begin position="29"/>
        <end position="204"/>
    </location>
</feature>
<keyword evidence="4" id="KW-1185">Reference proteome</keyword>
<comment type="caution">
    <text evidence="3">The sequence shown here is derived from an EMBL/GenBank/DDBJ whole genome shotgun (WGS) entry which is preliminary data.</text>
</comment>
<protein>
    <recommendedName>
        <fullName evidence="2">3-keto-alpha-glucoside-1,2-lyase/3-keto-2-hydroxy-glucal hydratase domain-containing protein</fullName>
    </recommendedName>
</protein>
<dbReference type="Gene3D" id="2.60.120.560">
    <property type="entry name" value="Exo-inulinase, domain 1"/>
    <property type="match status" value="1"/>
</dbReference>
<reference evidence="3 4" key="1">
    <citation type="submission" date="2020-08" db="EMBL/GenBank/DDBJ databases">
        <title>Genomic Encyclopedia of Type Strains, Phase IV (KMG-IV): sequencing the most valuable type-strain genomes for metagenomic binning, comparative biology and taxonomic classification.</title>
        <authorList>
            <person name="Goeker M."/>
        </authorList>
    </citation>
    <scope>NUCLEOTIDE SEQUENCE [LARGE SCALE GENOMIC DNA]</scope>
    <source>
        <strain evidence="3 4">DSM 17976</strain>
    </source>
</reference>
<accession>A0A7W6EPV1</accession>
<dbReference type="Proteomes" id="UP000541352">
    <property type="component" value="Unassembled WGS sequence"/>
</dbReference>
<gene>
    <name evidence="3" type="ORF">FHS57_001850</name>
</gene>
<dbReference type="AlphaFoldDB" id="A0A7W6EPV1"/>
<dbReference type="InterPro" id="IPR010496">
    <property type="entry name" value="AL/BT2_dom"/>
</dbReference>
<proteinExistence type="predicted"/>
<name>A0A7W6EPV1_9BACT</name>
<organism evidence="3 4">
    <name type="scientific">Runella defluvii</name>
    <dbReference type="NCBI Taxonomy" id="370973"/>
    <lineage>
        <taxon>Bacteria</taxon>
        <taxon>Pseudomonadati</taxon>
        <taxon>Bacteroidota</taxon>
        <taxon>Cytophagia</taxon>
        <taxon>Cytophagales</taxon>
        <taxon>Spirosomataceae</taxon>
        <taxon>Runella</taxon>
    </lineage>
</organism>